<reference evidence="4 5" key="1">
    <citation type="submission" date="2023-04" db="EMBL/GenBank/DDBJ databases">
        <title>A long-awaited taxogenomic arrangement of the family Halomonadaceae.</title>
        <authorList>
            <person name="De La Haba R."/>
            <person name="Chuvochina M."/>
            <person name="Wittouck S."/>
            <person name="Arahal D.R."/>
            <person name="Sanchez-Porro C."/>
            <person name="Hugenholtz P."/>
            <person name="Ventosa A."/>
        </authorList>
    </citation>
    <scope>NUCLEOTIDE SEQUENCE [LARGE SCALE GENOMIC DNA]</scope>
    <source>
        <strain evidence="4 5">DSM 18042</strain>
    </source>
</reference>
<dbReference type="CDD" id="cd00833">
    <property type="entry name" value="PKS"/>
    <property type="match status" value="1"/>
</dbReference>
<keyword evidence="2" id="KW-0597">Phosphoprotein</keyword>
<evidence type="ECO:0000256" key="1">
    <source>
        <dbReference type="ARBA" id="ARBA00022450"/>
    </source>
</evidence>
<evidence type="ECO:0000313" key="4">
    <source>
        <dbReference type="EMBL" id="MDR5873701.1"/>
    </source>
</evidence>
<keyword evidence="1" id="KW-0596">Phosphopantetheine</keyword>
<dbReference type="Gene3D" id="3.40.47.10">
    <property type="match status" value="1"/>
</dbReference>
<dbReference type="PANTHER" id="PTHR43775:SF37">
    <property type="entry name" value="SI:DKEY-61P9.11"/>
    <property type="match status" value="1"/>
</dbReference>
<dbReference type="InterPro" id="IPR020841">
    <property type="entry name" value="PKS_Beta-ketoAc_synthase_dom"/>
</dbReference>
<evidence type="ECO:0000259" key="3">
    <source>
        <dbReference type="PROSITE" id="PS52004"/>
    </source>
</evidence>
<dbReference type="InterPro" id="IPR014030">
    <property type="entry name" value="Ketoacyl_synth_N"/>
</dbReference>
<accession>A0ABU1G8D9</accession>
<dbReference type="Proteomes" id="UP001269267">
    <property type="component" value="Unassembled WGS sequence"/>
</dbReference>
<gene>
    <name evidence="4" type="ORF">QC815_02080</name>
</gene>
<comment type="caution">
    <text evidence="4">The sequence shown here is derived from an EMBL/GenBank/DDBJ whole genome shotgun (WGS) entry which is preliminary data.</text>
</comment>
<keyword evidence="5" id="KW-1185">Reference proteome</keyword>
<dbReference type="Pfam" id="PF00109">
    <property type="entry name" value="ketoacyl-synt"/>
    <property type="match status" value="1"/>
</dbReference>
<dbReference type="EMBL" id="JARWAI010000001">
    <property type="protein sequence ID" value="MDR5873701.1"/>
    <property type="molecule type" value="Genomic_DNA"/>
</dbReference>
<dbReference type="RefSeq" id="WP_230448308.1">
    <property type="nucleotide sequence ID" value="NZ_JARWAI010000001.1"/>
</dbReference>
<dbReference type="SUPFAM" id="SSF53901">
    <property type="entry name" value="Thiolase-like"/>
    <property type="match status" value="1"/>
</dbReference>
<protein>
    <submittedName>
        <fullName evidence="4">Polyketide synthase</fullName>
    </submittedName>
</protein>
<feature type="domain" description="Ketosynthase family 3 (KS3)" evidence="3">
    <location>
        <begin position="1"/>
        <end position="187"/>
    </location>
</feature>
<dbReference type="PROSITE" id="PS52004">
    <property type="entry name" value="KS3_2"/>
    <property type="match status" value="1"/>
</dbReference>
<dbReference type="SMART" id="SM00825">
    <property type="entry name" value="PKS_KS"/>
    <property type="match status" value="1"/>
</dbReference>
<name>A0ABU1G8D9_9GAMM</name>
<sequence length="187" mass="21002">MIAIIGASCCLPGGIESGQDFWETWCAGKNMASAVPPERWNSERFYHSDATVPGKTYMHQGHFVDRDLTQFDNEAFRIFKREAEGLDPQQRLLLELTWQAIEEFGLPLDNLPSRKVGIYVGGFTLDYFLGQFAAENRNHIGVHTSAGSALTMLSNRISHTFDFRGLSLTVDTACWVCLKLSKVGYFL</sequence>
<proteinExistence type="predicted"/>
<organism evidence="4 5">
    <name type="scientific">Vreelandella gomseomensis</name>
    <dbReference type="NCBI Taxonomy" id="370766"/>
    <lineage>
        <taxon>Bacteria</taxon>
        <taxon>Pseudomonadati</taxon>
        <taxon>Pseudomonadota</taxon>
        <taxon>Gammaproteobacteria</taxon>
        <taxon>Oceanospirillales</taxon>
        <taxon>Halomonadaceae</taxon>
        <taxon>Vreelandella</taxon>
    </lineage>
</organism>
<dbReference type="InterPro" id="IPR050091">
    <property type="entry name" value="PKS_NRPS_Biosynth_Enz"/>
</dbReference>
<evidence type="ECO:0000313" key="5">
    <source>
        <dbReference type="Proteomes" id="UP001269267"/>
    </source>
</evidence>
<dbReference type="InterPro" id="IPR016039">
    <property type="entry name" value="Thiolase-like"/>
</dbReference>
<evidence type="ECO:0000256" key="2">
    <source>
        <dbReference type="ARBA" id="ARBA00022553"/>
    </source>
</evidence>
<dbReference type="PANTHER" id="PTHR43775">
    <property type="entry name" value="FATTY ACID SYNTHASE"/>
    <property type="match status" value="1"/>
</dbReference>